<keyword evidence="2" id="KW-1185">Reference proteome</keyword>
<sequence length="88" mass="9300">MKKTQAFSTIFGIDAGQCLWVPAMMKDSDKKNIVAVQSIINMIMGSTLMASKSILLCCGLGVVISSTYSVKKPLSDSICGAQGEFGCT</sequence>
<reference evidence="1 2" key="1">
    <citation type="submission" date="2024-01" db="EMBL/GenBank/DDBJ databases">
        <title>The genomes of 5 underutilized Papilionoideae crops provide insights into root nodulation and disease resistanc.</title>
        <authorList>
            <person name="Yuan L."/>
        </authorList>
    </citation>
    <scope>NUCLEOTIDE SEQUENCE [LARGE SCALE GENOMIC DNA]</scope>
    <source>
        <strain evidence="1">ZHUSHIDOU_FW_LH</strain>
        <tissue evidence="1">Leaf</tissue>
    </source>
</reference>
<name>A0AAN9F4G2_CROPI</name>
<comment type="caution">
    <text evidence="1">The sequence shown here is derived from an EMBL/GenBank/DDBJ whole genome shotgun (WGS) entry which is preliminary data.</text>
</comment>
<accession>A0AAN9F4G2</accession>
<evidence type="ECO:0000313" key="1">
    <source>
        <dbReference type="EMBL" id="KAK7267223.1"/>
    </source>
</evidence>
<dbReference type="InterPro" id="IPR006747">
    <property type="entry name" value="DUF599"/>
</dbReference>
<dbReference type="AlphaFoldDB" id="A0AAN9F4G2"/>
<dbReference type="PANTHER" id="PTHR31881:SF6">
    <property type="entry name" value="OS09G0494600 PROTEIN"/>
    <property type="match status" value="1"/>
</dbReference>
<evidence type="ECO:0000313" key="2">
    <source>
        <dbReference type="Proteomes" id="UP001372338"/>
    </source>
</evidence>
<protein>
    <submittedName>
        <fullName evidence="1">Uncharacterized protein</fullName>
    </submittedName>
</protein>
<gene>
    <name evidence="1" type="ORF">RIF29_19888</name>
</gene>
<dbReference type="Pfam" id="PF04654">
    <property type="entry name" value="DUF599"/>
    <property type="match status" value="1"/>
</dbReference>
<dbReference type="EMBL" id="JAYWIO010000004">
    <property type="protein sequence ID" value="KAK7267223.1"/>
    <property type="molecule type" value="Genomic_DNA"/>
</dbReference>
<dbReference type="Proteomes" id="UP001372338">
    <property type="component" value="Unassembled WGS sequence"/>
</dbReference>
<dbReference type="PANTHER" id="PTHR31881">
    <property type="match status" value="1"/>
</dbReference>
<organism evidence="1 2">
    <name type="scientific">Crotalaria pallida</name>
    <name type="common">Smooth rattlebox</name>
    <name type="synonym">Crotalaria striata</name>
    <dbReference type="NCBI Taxonomy" id="3830"/>
    <lineage>
        <taxon>Eukaryota</taxon>
        <taxon>Viridiplantae</taxon>
        <taxon>Streptophyta</taxon>
        <taxon>Embryophyta</taxon>
        <taxon>Tracheophyta</taxon>
        <taxon>Spermatophyta</taxon>
        <taxon>Magnoliopsida</taxon>
        <taxon>eudicotyledons</taxon>
        <taxon>Gunneridae</taxon>
        <taxon>Pentapetalae</taxon>
        <taxon>rosids</taxon>
        <taxon>fabids</taxon>
        <taxon>Fabales</taxon>
        <taxon>Fabaceae</taxon>
        <taxon>Papilionoideae</taxon>
        <taxon>50 kb inversion clade</taxon>
        <taxon>genistoids sensu lato</taxon>
        <taxon>core genistoids</taxon>
        <taxon>Crotalarieae</taxon>
        <taxon>Crotalaria</taxon>
    </lineage>
</organism>
<proteinExistence type="predicted"/>